<accession>A0A931N361</accession>
<dbReference type="Proteomes" id="UP000655751">
    <property type="component" value="Unassembled WGS sequence"/>
</dbReference>
<dbReference type="Pfam" id="PF19901">
    <property type="entry name" value="DUF6374"/>
    <property type="match status" value="1"/>
</dbReference>
<proteinExistence type="predicted"/>
<name>A0A931N361_9NOCA</name>
<protein>
    <submittedName>
        <fullName evidence="1">Uncharacterized protein</fullName>
    </submittedName>
</protein>
<keyword evidence="2" id="KW-1185">Reference proteome</keyword>
<dbReference type="AlphaFoldDB" id="A0A931N361"/>
<dbReference type="InterPro" id="IPR045954">
    <property type="entry name" value="DUF6374"/>
</dbReference>
<sequence>MSDPDRIDFARAQVEDVRRALLDAAAFGKTLRPAPLEGLAGKLAAALRIYREVGEQGE</sequence>
<evidence type="ECO:0000313" key="2">
    <source>
        <dbReference type="Proteomes" id="UP000655751"/>
    </source>
</evidence>
<organism evidence="1 2">
    <name type="scientific">Nocardia bovistercoris</name>
    <dbReference type="NCBI Taxonomy" id="2785916"/>
    <lineage>
        <taxon>Bacteria</taxon>
        <taxon>Bacillati</taxon>
        <taxon>Actinomycetota</taxon>
        <taxon>Actinomycetes</taxon>
        <taxon>Mycobacteriales</taxon>
        <taxon>Nocardiaceae</taxon>
        <taxon>Nocardia</taxon>
    </lineage>
</organism>
<reference evidence="1" key="1">
    <citation type="submission" date="2020-11" db="EMBL/GenBank/DDBJ databases">
        <title>Nocardia NEAU-351.nov., a novel actinomycete isolated from the cow dung.</title>
        <authorList>
            <person name="Zhang X."/>
        </authorList>
    </citation>
    <scope>NUCLEOTIDE SEQUENCE</scope>
    <source>
        <strain evidence="1">NEAU-351</strain>
    </source>
</reference>
<gene>
    <name evidence="1" type="ORF">IT779_10920</name>
</gene>
<dbReference type="RefSeq" id="WP_196149105.1">
    <property type="nucleotide sequence ID" value="NZ_JADMLG010000003.1"/>
</dbReference>
<evidence type="ECO:0000313" key="1">
    <source>
        <dbReference type="EMBL" id="MBH0776796.1"/>
    </source>
</evidence>
<comment type="caution">
    <text evidence="1">The sequence shown here is derived from an EMBL/GenBank/DDBJ whole genome shotgun (WGS) entry which is preliminary data.</text>
</comment>
<dbReference type="EMBL" id="JADMLG010000003">
    <property type="protein sequence ID" value="MBH0776796.1"/>
    <property type="molecule type" value="Genomic_DNA"/>
</dbReference>